<dbReference type="Gene3D" id="1.20.1530.10">
    <property type="entry name" value="Na+/H+ antiporter like domain"/>
    <property type="match status" value="1"/>
</dbReference>
<dbReference type="InterPro" id="IPR004670">
    <property type="entry name" value="NhaA"/>
</dbReference>
<evidence type="ECO:0000256" key="3">
    <source>
        <dbReference type="ARBA" id="ARBA00022449"/>
    </source>
</evidence>
<dbReference type="PANTHER" id="PTHR30341">
    <property type="entry name" value="SODIUM ION/PROTON ANTIPORTER NHAA-RELATED"/>
    <property type="match status" value="1"/>
</dbReference>
<keyword evidence="10 11" id="KW-0739">Sodium transport</keyword>
<feature type="transmembrane region" description="Helical" evidence="11">
    <location>
        <begin position="28"/>
        <end position="50"/>
    </location>
</feature>
<dbReference type="Proteomes" id="UP000272474">
    <property type="component" value="Unassembled WGS sequence"/>
</dbReference>
<keyword evidence="6 11" id="KW-1133">Transmembrane helix</keyword>
<feature type="transmembrane region" description="Helical" evidence="11">
    <location>
        <begin position="199"/>
        <end position="216"/>
    </location>
</feature>
<comment type="caution">
    <text evidence="11">Lacks conserved residue(s) required for the propagation of feature annotation.</text>
</comment>
<feature type="transmembrane region" description="Helical" evidence="11">
    <location>
        <begin position="77"/>
        <end position="97"/>
    </location>
</feature>
<evidence type="ECO:0000256" key="11">
    <source>
        <dbReference type="HAMAP-Rule" id="MF_01844"/>
    </source>
</evidence>
<feature type="transmembrane region" description="Helical" evidence="11">
    <location>
        <begin position="310"/>
        <end position="332"/>
    </location>
</feature>
<name>A0A3A9ZFL4_9ACTN</name>
<dbReference type="GO" id="GO:0006885">
    <property type="term" value="P:regulation of pH"/>
    <property type="evidence" value="ECO:0007669"/>
    <property type="project" value="UniProtKB-UniRule"/>
</dbReference>
<evidence type="ECO:0000256" key="4">
    <source>
        <dbReference type="ARBA" id="ARBA00022475"/>
    </source>
</evidence>
<dbReference type="OrthoDB" id="117402at2"/>
<dbReference type="NCBIfam" id="TIGR00773">
    <property type="entry name" value="NhaA"/>
    <property type="match status" value="1"/>
</dbReference>
<evidence type="ECO:0000256" key="5">
    <source>
        <dbReference type="ARBA" id="ARBA00022692"/>
    </source>
</evidence>
<comment type="similarity">
    <text evidence="11">Belongs to the NhaA Na(+)/H(+) (TC 2.A.33) antiporter family.</text>
</comment>
<dbReference type="EMBL" id="RBAL01000001">
    <property type="protein sequence ID" value="RKN47191.1"/>
    <property type="molecule type" value="Genomic_DNA"/>
</dbReference>
<keyword evidence="14" id="KW-1185">Reference proteome</keyword>
<keyword evidence="7 11" id="KW-0915">Sodium</keyword>
<reference evidence="13 14" key="1">
    <citation type="journal article" date="2014" name="Int. J. Syst. Evol. Microbiol.">
        <title>Streptomyces hoynatensis sp. nov., isolated from deep marine sediment.</title>
        <authorList>
            <person name="Veyisoglu A."/>
            <person name="Sahin N."/>
        </authorList>
    </citation>
    <scope>NUCLEOTIDE SEQUENCE [LARGE SCALE GENOMIC DNA]</scope>
    <source>
        <strain evidence="13 14">KCTC 29097</strain>
    </source>
</reference>
<accession>A0A3A9ZFL4</accession>
<evidence type="ECO:0000256" key="8">
    <source>
        <dbReference type="ARBA" id="ARBA00023065"/>
    </source>
</evidence>
<comment type="caution">
    <text evidence="13">The sequence shown here is derived from an EMBL/GenBank/DDBJ whole genome shotgun (WGS) entry which is preliminary data.</text>
</comment>
<evidence type="ECO:0000256" key="12">
    <source>
        <dbReference type="SAM" id="MobiDB-lite"/>
    </source>
</evidence>
<gene>
    <name evidence="11 13" type="primary">nhaA</name>
    <name evidence="13" type="ORF">D7294_03215</name>
</gene>
<keyword evidence="8 11" id="KW-0406">Ion transport</keyword>
<feature type="region of interest" description="Disordered" evidence="12">
    <location>
        <begin position="410"/>
        <end position="440"/>
    </location>
</feature>
<evidence type="ECO:0000313" key="13">
    <source>
        <dbReference type="EMBL" id="RKN47191.1"/>
    </source>
</evidence>
<feature type="transmembrane region" description="Helical" evidence="11">
    <location>
        <begin position="344"/>
        <end position="367"/>
    </location>
</feature>
<dbReference type="GO" id="GO:0005886">
    <property type="term" value="C:plasma membrane"/>
    <property type="evidence" value="ECO:0007669"/>
    <property type="project" value="UniProtKB-SubCell"/>
</dbReference>
<dbReference type="HAMAP" id="MF_01844">
    <property type="entry name" value="NhaA"/>
    <property type="match status" value="1"/>
</dbReference>
<evidence type="ECO:0000256" key="2">
    <source>
        <dbReference type="ARBA" id="ARBA00022448"/>
    </source>
</evidence>
<dbReference type="GO" id="GO:0015385">
    <property type="term" value="F:sodium:proton antiporter activity"/>
    <property type="evidence" value="ECO:0007669"/>
    <property type="project" value="UniProtKB-UniRule"/>
</dbReference>
<proteinExistence type="inferred from homology"/>
<organism evidence="13 14">
    <name type="scientific">Streptomyces hoynatensis</name>
    <dbReference type="NCBI Taxonomy" id="1141874"/>
    <lineage>
        <taxon>Bacteria</taxon>
        <taxon>Bacillati</taxon>
        <taxon>Actinomycetota</taxon>
        <taxon>Actinomycetes</taxon>
        <taxon>Kitasatosporales</taxon>
        <taxon>Streptomycetaceae</taxon>
        <taxon>Streptomyces</taxon>
    </lineage>
</organism>
<keyword evidence="4 11" id="KW-1003">Cell membrane</keyword>
<keyword evidence="9 11" id="KW-0472">Membrane</keyword>
<dbReference type="AlphaFoldDB" id="A0A3A9ZFL4"/>
<dbReference type="InterPro" id="IPR023171">
    <property type="entry name" value="Na/H_antiporter_dom_sf"/>
</dbReference>
<evidence type="ECO:0000256" key="10">
    <source>
        <dbReference type="ARBA" id="ARBA00023201"/>
    </source>
</evidence>
<feature type="transmembrane region" description="Helical" evidence="11">
    <location>
        <begin position="109"/>
        <end position="132"/>
    </location>
</feature>
<comment type="subcellular location">
    <subcellularLocation>
        <location evidence="1">Cell inner membrane</location>
        <topology evidence="1">Multi-pass membrane protein</topology>
    </subcellularLocation>
    <subcellularLocation>
        <location evidence="11">Cell membrane</location>
        <topology evidence="11">Multi-pass membrane protein</topology>
    </subcellularLocation>
</comment>
<comment type="function">
    <text evidence="11">Na(+)/H(+) antiporter that extrudes sodium in exchange for external protons.</text>
</comment>
<sequence>MKRPALPFRLTRNPASDAERDRRTLAEFLRLEVVGGLLLVIAAALALVLANSPLSDAYATVRDHHLDIPPLGLELTVGHWASDGVLAVFFFVAGAELKRELVAGELRRPAAAALPVVAAVGGMAVPAGLYVLAGGVGGGDLNGWAVPMATDIAFALGVLAVVGRHIPAALRTFLLTLAIVDDLIAITVIAVFYTSGLNFLALLGALLGLALFRTLHALRVRGWYVYVPLALAVWVLMFNSGVHATIAGVLLGMLLRATPDPLEKESSAERVAHLVHPYSAGFAVPLFALFAAGVEVSGGTLADMAHEPEAIGVVLALFAGKTIGVFGAAFLTDRFTRARLNPTLSWADVAGGAMLAGIGFTVSLLIAELAFEGDEQLTAHVKAAVLLGSLVSALGASALLTARGRVHLRRADGGHGRPAGRAGGDGGVTGGTRPGNGRSG</sequence>
<keyword evidence="5 11" id="KW-0812">Transmembrane</keyword>
<dbReference type="PANTHER" id="PTHR30341:SF0">
    <property type="entry name" value="NA(+)_H(+) ANTIPORTER NHAA"/>
    <property type="match status" value="1"/>
</dbReference>
<feature type="transmembrane region" description="Helical" evidence="11">
    <location>
        <begin position="379"/>
        <end position="400"/>
    </location>
</feature>
<feature type="transmembrane region" description="Helical" evidence="11">
    <location>
        <begin position="223"/>
        <end position="255"/>
    </location>
</feature>
<evidence type="ECO:0000256" key="6">
    <source>
        <dbReference type="ARBA" id="ARBA00022989"/>
    </source>
</evidence>
<protein>
    <recommendedName>
        <fullName evidence="11">Na(+)/H(+) antiporter NhaA</fullName>
    </recommendedName>
    <alternativeName>
        <fullName evidence="11">Sodium/proton antiporter NhaA</fullName>
    </alternativeName>
</protein>
<dbReference type="Pfam" id="PF06965">
    <property type="entry name" value="Na_H_antiport_1"/>
    <property type="match status" value="1"/>
</dbReference>
<keyword evidence="3 11" id="KW-0050">Antiport</keyword>
<comment type="catalytic activity">
    <reaction evidence="11">
        <text>Na(+)(in) + 2 H(+)(out) = Na(+)(out) + 2 H(+)(in)</text>
        <dbReference type="Rhea" id="RHEA:29251"/>
        <dbReference type="ChEBI" id="CHEBI:15378"/>
        <dbReference type="ChEBI" id="CHEBI:29101"/>
    </reaction>
</comment>
<keyword evidence="2 11" id="KW-0813">Transport</keyword>
<evidence type="ECO:0000256" key="9">
    <source>
        <dbReference type="ARBA" id="ARBA00023136"/>
    </source>
</evidence>
<evidence type="ECO:0000256" key="1">
    <source>
        <dbReference type="ARBA" id="ARBA00004429"/>
    </source>
</evidence>
<evidence type="ECO:0000256" key="7">
    <source>
        <dbReference type="ARBA" id="ARBA00023053"/>
    </source>
</evidence>
<evidence type="ECO:0000313" key="14">
    <source>
        <dbReference type="Proteomes" id="UP000272474"/>
    </source>
</evidence>
<feature type="compositionally biased region" description="Gly residues" evidence="12">
    <location>
        <begin position="421"/>
        <end position="440"/>
    </location>
</feature>
<dbReference type="RefSeq" id="WP_120675108.1">
    <property type="nucleotide sequence ID" value="NZ_RBAL01000001.1"/>
</dbReference>